<dbReference type="EMBL" id="JAKJHZ010000012">
    <property type="protein sequence ID" value="MCF6379810.1"/>
    <property type="molecule type" value="Genomic_DNA"/>
</dbReference>
<reference evidence="2 3" key="1">
    <citation type="submission" date="2022-01" db="EMBL/GenBank/DDBJ databases">
        <title>Nocardioides sp. nov., an actinomycete isolated from mining soil.</title>
        <authorList>
            <person name="Liu L."/>
        </authorList>
    </citation>
    <scope>NUCLEOTIDE SEQUENCE [LARGE SCALE GENOMIC DNA]</scope>
    <source>
        <strain evidence="2 3">KLBMP 9356</strain>
    </source>
</reference>
<organism evidence="2 3">
    <name type="scientific">Nocardioides potassii</name>
    <dbReference type="NCBI Taxonomy" id="2911371"/>
    <lineage>
        <taxon>Bacteria</taxon>
        <taxon>Bacillati</taxon>
        <taxon>Actinomycetota</taxon>
        <taxon>Actinomycetes</taxon>
        <taxon>Propionibacteriales</taxon>
        <taxon>Nocardioidaceae</taxon>
        <taxon>Nocardioides</taxon>
    </lineage>
</organism>
<name>A0ABS9HF72_9ACTN</name>
<sequence length="204" mass="21166">MRATRLTVPALGASLVLLVGGCGDDSSRAEDPSADASTSTTPSETPSETTTETPAAAMLIDFGDEPAVKAQYKNAALRAVADDLITMVPSTLPDGWTTAGGGYRAKPQWWHMEYTAPSGDVTLDQFPGDTDAVLADQPDLASSGDVDLSAWGIGTWSAWDNDGATVLTHELKGSTVVLQGADQDTVTELAKSLIPAEDAPTQEG</sequence>
<dbReference type="Proteomes" id="UP001201161">
    <property type="component" value="Unassembled WGS sequence"/>
</dbReference>
<comment type="caution">
    <text evidence="2">The sequence shown here is derived from an EMBL/GenBank/DDBJ whole genome shotgun (WGS) entry which is preliminary data.</text>
</comment>
<gene>
    <name evidence="2" type="ORF">L2K70_19530</name>
</gene>
<dbReference type="RefSeq" id="WP_236405003.1">
    <property type="nucleotide sequence ID" value="NZ_JAKJHZ010000012.1"/>
</dbReference>
<evidence type="ECO:0000256" key="1">
    <source>
        <dbReference type="SAM" id="MobiDB-lite"/>
    </source>
</evidence>
<feature type="region of interest" description="Disordered" evidence="1">
    <location>
        <begin position="25"/>
        <end position="52"/>
    </location>
</feature>
<evidence type="ECO:0000313" key="2">
    <source>
        <dbReference type="EMBL" id="MCF6379810.1"/>
    </source>
</evidence>
<proteinExistence type="predicted"/>
<evidence type="ECO:0000313" key="3">
    <source>
        <dbReference type="Proteomes" id="UP001201161"/>
    </source>
</evidence>
<protein>
    <recommendedName>
        <fullName evidence="4">DUF4245 domain-containing protein</fullName>
    </recommendedName>
</protein>
<evidence type="ECO:0008006" key="4">
    <source>
        <dbReference type="Google" id="ProtNLM"/>
    </source>
</evidence>
<accession>A0ABS9HF72</accession>
<dbReference type="PROSITE" id="PS51257">
    <property type="entry name" value="PROKAR_LIPOPROTEIN"/>
    <property type="match status" value="1"/>
</dbReference>
<keyword evidence="3" id="KW-1185">Reference proteome</keyword>
<feature type="compositionally biased region" description="Low complexity" evidence="1">
    <location>
        <begin position="34"/>
        <end position="52"/>
    </location>
</feature>